<keyword evidence="2" id="KW-1185">Reference proteome</keyword>
<protein>
    <submittedName>
        <fullName evidence="1">Uncharacterized protein</fullName>
    </submittedName>
</protein>
<name>A0ABT2MMU6_9CYAN</name>
<comment type="caution">
    <text evidence="1">The sequence shown here is derived from an EMBL/GenBank/DDBJ whole genome shotgun (WGS) entry which is preliminary data.</text>
</comment>
<reference evidence="1 2" key="1">
    <citation type="journal article" date="2022" name="Front. Microbiol.">
        <title>High genomic differentiation and limited gene flow indicate recent cryptic speciation within the genus Laspinema (cyanobacteria).</title>
        <authorList>
            <person name="Stanojkovic A."/>
            <person name="Skoupy S."/>
            <person name="Skaloud P."/>
            <person name="Dvorak P."/>
        </authorList>
    </citation>
    <scope>NUCLEOTIDE SEQUENCE [LARGE SCALE GENOMIC DNA]</scope>
    <source>
        <strain evidence="1 2">D2a</strain>
    </source>
</reference>
<accession>A0ABT2MMU6</accession>
<organism evidence="1 2">
    <name type="scientific">Laspinema palackyanum D2a</name>
    <dbReference type="NCBI Taxonomy" id="2953684"/>
    <lineage>
        <taxon>Bacteria</taxon>
        <taxon>Bacillati</taxon>
        <taxon>Cyanobacteriota</taxon>
        <taxon>Cyanophyceae</taxon>
        <taxon>Oscillatoriophycideae</taxon>
        <taxon>Oscillatoriales</taxon>
        <taxon>Laspinemataceae</taxon>
        <taxon>Laspinema</taxon>
        <taxon>Laspinema palackyanum</taxon>
    </lineage>
</organism>
<evidence type="ECO:0000313" key="2">
    <source>
        <dbReference type="Proteomes" id="UP001525890"/>
    </source>
</evidence>
<sequence>MGRMGEIAHVRSNDFSRYTPVMAGAITGAIPGSTRWLLGNWSLSLIWGREEGDRLLHADTTEVVTTNMSN</sequence>
<dbReference type="EMBL" id="JAMXFF010000007">
    <property type="protein sequence ID" value="MCT7966071.1"/>
    <property type="molecule type" value="Genomic_DNA"/>
</dbReference>
<gene>
    <name evidence="1" type="ORF">NG799_06965</name>
</gene>
<dbReference type="Proteomes" id="UP001525890">
    <property type="component" value="Unassembled WGS sequence"/>
</dbReference>
<evidence type="ECO:0000313" key="1">
    <source>
        <dbReference type="EMBL" id="MCT7966071.1"/>
    </source>
</evidence>
<proteinExistence type="predicted"/>